<protein>
    <submittedName>
        <fullName evidence="4">DUF6089 family protein</fullName>
    </submittedName>
</protein>
<evidence type="ECO:0000313" key="5">
    <source>
        <dbReference type="Proteomes" id="UP001403385"/>
    </source>
</evidence>
<reference evidence="4 5" key="1">
    <citation type="submission" date="2024-04" db="EMBL/GenBank/DDBJ databases">
        <title>Novel genus in family Flammeovirgaceae.</title>
        <authorList>
            <person name="Nguyen T.H."/>
            <person name="Vuong T.Q."/>
            <person name="Le H."/>
            <person name="Kim S.-G."/>
        </authorList>
    </citation>
    <scope>NUCLEOTIDE SEQUENCE [LARGE SCALE GENOMIC DNA]</scope>
    <source>
        <strain evidence="4 5">JCM 23209</strain>
    </source>
</reference>
<dbReference type="Gene3D" id="2.40.160.20">
    <property type="match status" value="1"/>
</dbReference>
<dbReference type="InterPro" id="IPR027385">
    <property type="entry name" value="Beta-barrel_OMP"/>
</dbReference>
<keyword evidence="1 2" id="KW-0732">Signal</keyword>
<organism evidence="4 5">
    <name type="scientific">Rapidithrix thailandica</name>
    <dbReference type="NCBI Taxonomy" id="413964"/>
    <lineage>
        <taxon>Bacteria</taxon>
        <taxon>Pseudomonadati</taxon>
        <taxon>Bacteroidota</taxon>
        <taxon>Cytophagia</taxon>
        <taxon>Cytophagales</taxon>
        <taxon>Flammeovirgaceae</taxon>
        <taxon>Rapidithrix</taxon>
    </lineage>
</organism>
<keyword evidence="5" id="KW-1185">Reference proteome</keyword>
<proteinExistence type="predicted"/>
<name>A0AAW9RZ42_9BACT</name>
<evidence type="ECO:0000313" key="4">
    <source>
        <dbReference type="EMBL" id="MEN7550184.1"/>
    </source>
</evidence>
<gene>
    <name evidence="4" type="ORF">AAG747_19850</name>
</gene>
<feature type="domain" description="Outer membrane protein beta-barrel" evidence="3">
    <location>
        <begin position="12"/>
        <end position="200"/>
    </location>
</feature>
<evidence type="ECO:0000256" key="2">
    <source>
        <dbReference type="SAM" id="SignalP"/>
    </source>
</evidence>
<dbReference type="Pfam" id="PF13505">
    <property type="entry name" value="OMP_b-brl"/>
    <property type="match status" value="1"/>
</dbReference>
<dbReference type="Proteomes" id="UP001403385">
    <property type="component" value="Unassembled WGS sequence"/>
</dbReference>
<accession>A0AAW9RZ42</accession>
<evidence type="ECO:0000259" key="3">
    <source>
        <dbReference type="Pfam" id="PF13505"/>
    </source>
</evidence>
<dbReference type="RefSeq" id="WP_346822963.1">
    <property type="nucleotide sequence ID" value="NZ_JBDKWZ010000012.1"/>
</dbReference>
<dbReference type="EMBL" id="JBDKWZ010000012">
    <property type="protein sequence ID" value="MEN7550184.1"/>
    <property type="molecule type" value="Genomic_DNA"/>
</dbReference>
<dbReference type="SUPFAM" id="SSF56925">
    <property type="entry name" value="OMPA-like"/>
    <property type="match status" value="1"/>
</dbReference>
<comment type="caution">
    <text evidence="4">The sequence shown here is derived from an EMBL/GenBank/DDBJ whole genome shotgun (WGS) entry which is preliminary data.</text>
</comment>
<dbReference type="InterPro" id="IPR011250">
    <property type="entry name" value="OMP/PagP_B-barrel"/>
</dbReference>
<evidence type="ECO:0000256" key="1">
    <source>
        <dbReference type="ARBA" id="ARBA00022729"/>
    </source>
</evidence>
<dbReference type="AlphaFoldDB" id="A0AAW9RZ42"/>
<feature type="chain" id="PRO_5043533061" evidence="2">
    <location>
        <begin position="26"/>
        <end position="275"/>
    </location>
</feature>
<sequence length="275" mass="31027">MVKRVTLVLSFFAAFLIINSQQAQAQWSLVGGVGATNYSGDISGVKIDHTRPALSLDLWYAIHPYFRWTVGVGAYQLYAKDTYEQRNRTFRANHYELNTTMMFIYDRNVAFAPYAYAGVGITKVDPEGLVEDPTIGDWWFNIAEHEPENASIPGHAFIIPVGVGVRYRFSPQFAVLLDGGLRISTSDFIDGVSNKNINVSQLSGNARTYHEKIRPHGFGGKSTIRGGNPDVSDFYGIVSLKLQYIPRTYGHNSEYLRYRKRGKGKFRRRAGYISY</sequence>
<feature type="signal peptide" evidence="2">
    <location>
        <begin position="1"/>
        <end position="25"/>
    </location>
</feature>